<sequence length="281" mass="30603">MFWGSSGRRVMRLPGRYRKAVHDHLAKDPVGSVLAAVHADSMGLGSSRMLGIVDNGELSSTVWYGANLVPVGTSHDDRILYADFILRRPRECSSIVGDSAEVLDLWEMLRHDWRVEAEVRASQPSLVAGDLRVAPDPRVRPAELADAPMVSPAAVAMFTEEVGYDPTQYGPGYVSRVYELCRLGNTFIRTGIGPDGTERVEFKADIGASYNGVAQIQGVWTAPDLRGTGIATGAMAAVVELVRKRVAPTVSLYVNSYNHAALRVYDKVGFHQVGEYATILL</sequence>
<name>A0A3Q9G5C9_9ACTO</name>
<dbReference type="Pfam" id="PF13312">
    <property type="entry name" value="DUF4081"/>
    <property type="match status" value="1"/>
</dbReference>
<dbReference type="Gene3D" id="3.40.630.30">
    <property type="match status" value="1"/>
</dbReference>
<dbReference type="SUPFAM" id="SSF55729">
    <property type="entry name" value="Acyl-CoA N-acyltransferases (Nat)"/>
    <property type="match status" value="1"/>
</dbReference>
<dbReference type="RefSeq" id="WP_126702966.1">
    <property type="nucleotide sequence ID" value="NZ_CP034593.1"/>
</dbReference>
<dbReference type="Proteomes" id="UP000280344">
    <property type="component" value="Chromosome"/>
</dbReference>
<accession>A0A3Q9G5C9</accession>
<evidence type="ECO:0000313" key="2">
    <source>
        <dbReference type="EMBL" id="AZQ76157.1"/>
    </source>
</evidence>
<dbReference type="GO" id="GO:0016747">
    <property type="term" value="F:acyltransferase activity, transferring groups other than amino-acyl groups"/>
    <property type="evidence" value="ECO:0007669"/>
    <property type="project" value="InterPro"/>
</dbReference>
<dbReference type="PROSITE" id="PS51186">
    <property type="entry name" value="GNAT"/>
    <property type="match status" value="1"/>
</dbReference>
<proteinExistence type="predicted"/>
<organism evidence="2 3">
    <name type="scientific">Flaviflexus ciconiae</name>
    <dbReference type="NCBI Taxonomy" id="2496867"/>
    <lineage>
        <taxon>Bacteria</taxon>
        <taxon>Bacillati</taxon>
        <taxon>Actinomycetota</taxon>
        <taxon>Actinomycetes</taxon>
        <taxon>Actinomycetales</taxon>
        <taxon>Actinomycetaceae</taxon>
        <taxon>Flaviflexus</taxon>
    </lineage>
</organism>
<keyword evidence="2" id="KW-0808">Transferase</keyword>
<dbReference type="InterPro" id="IPR016181">
    <property type="entry name" value="Acyl_CoA_acyltransferase"/>
</dbReference>
<dbReference type="Pfam" id="PF00583">
    <property type="entry name" value="Acetyltransf_1"/>
    <property type="match status" value="1"/>
</dbReference>
<dbReference type="InterPro" id="IPR025289">
    <property type="entry name" value="DUF4081"/>
</dbReference>
<dbReference type="OrthoDB" id="5241264at2"/>
<evidence type="ECO:0000313" key="3">
    <source>
        <dbReference type="Proteomes" id="UP000280344"/>
    </source>
</evidence>
<dbReference type="KEGG" id="flh:EJ997_01250"/>
<dbReference type="InterPro" id="IPR000182">
    <property type="entry name" value="GNAT_dom"/>
</dbReference>
<keyword evidence="3" id="KW-1185">Reference proteome</keyword>
<protein>
    <submittedName>
        <fullName evidence="2">GNAT family N-acetyltransferase</fullName>
    </submittedName>
</protein>
<evidence type="ECO:0000259" key="1">
    <source>
        <dbReference type="PROSITE" id="PS51186"/>
    </source>
</evidence>
<reference evidence="2 3" key="1">
    <citation type="submission" date="2018-12" db="EMBL/GenBank/DDBJ databases">
        <title>Complete genome sequence of Flaviflexus sp. H23T48.</title>
        <authorList>
            <person name="Bae J.-W."/>
            <person name="Lee J.-Y."/>
        </authorList>
    </citation>
    <scope>NUCLEOTIDE SEQUENCE [LARGE SCALE GENOMIC DNA]</scope>
    <source>
        <strain evidence="2 3">H23T48</strain>
    </source>
</reference>
<feature type="domain" description="N-acetyltransferase" evidence="1">
    <location>
        <begin position="137"/>
        <end position="281"/>
    </location>
</feature>
<dbReference type="EMBL" id="CP034593">
    <property type="protein sequence ID" value="AZQ76157.1"/>
    <property type="molecule type" value="Genomic_DNA"/>
</dbReference>
<dbReference type="AlphaFoldDB" id="A0A3Q9G5C9"/>
<gene>
    <name evidence="2" type="ORF">EJ997_01250</name>
</gene>